<dbReference type="GO" id="GO:0016757">
    <property type="term" value="F:glycosyltransferase activity"/>
    <property type="evidence" value="ECO:0007669"/>
    <property type="project" value="UniProtKB-KW"/>
</dbReference>
<dbReference type="Proteomes" id="UP001596513">
    <property type="component" value="Unassembled WGS sequence"/>
</dbReference>
<dbReference type="PANTHER" id="PTHR12526">
    <property type="entry name" value="GLYCOSYLTRANSFERASE"/>
    <property type="match status" value="1"/>
</dbReference>
<feature type="domain" description="Glycosyl transferase family 1" evidence="1">
    <location>
        <begin position="187"/>
        <end position="346"/>
    </location>
</feature>
<keyword evidence="3" id="KW-1185">Reference proteome</keyword>
<comment type="caution">
    <text evidence="2">The sequence shown here is derived from an EMBL/GenBank/DDBJ whole genome shotgun (WGS) entry which is preliminary data.</text>
</comment>
<proteinExistence type="predicted"/>
<evidence type="ECO:0000313" key="2">
    <source>
        <dbReference type="EMBL" id="MFC7670187.1"/>
    </source>
</evidence>
<organism evidence="2 3">
    <name type="scientific">Hymenobacter humi</name>
    <dbReference type="NCBI Taxonomy" id="1411620"/>
    <lineage>
        <taxon>Bacteria</taxon>
        <taxon>Pseudomonadati</taxon>
        <taxon>Bacteroidota</taxon>
        <taxon>Cytophagia</taxon>
        <taxon>Cytophagales</taxon>
        <taxon>Hymenobacteraceae</taxon>
        <taxon>Hymenobacter</taxon>
    </lineage>
</organism>
<dbReference type="Gene3D" id="3.40.50.2000">
    <property type="entry name" value="Glycogen Phosphorylase B"/>
    <property type="match status" value="2"/>
</dbReference>
<name>A0ABW2U9J9_9BACT</name>
<dbReference type="EC" id="2.4.-.-" evidence="2"/>
<gene>
    <name evidence="2" type="ORF">ACFQT0_24590</name>
</gene>
<reference evidence="3" key="1">
    <citation type="journal article" date="2019" name="Int. J. Syst. Evol. Microbiol.">
        <title>The Global Catalogue of Microorganisms (GCM) 10K type strain sequencing project: providing services to taxonomists for standard genome sequencing and annotation.</title>
        <authorList>
            <consortium name="The Broad Institute Genomics Platform"/>
            <consortium name="The Broad Institute Genome Sequencing Center for Infectious Disease"/>
            <person name="Wu L."/>
            <person name="Ma J."/>
        </authorList>
    </citation>
    <scope>NUCLEOTIDE SEQUENCE [LARGE SCALE GENOMIC DNA]</scope>
    <source>
        <strain evidence="3">JCM 19635</strain>
    </source>
</reference>
<evidence type="ECO:0000259" key="1">
    <source>
        <dbReference type="Pfam" id="PF00534"/>
    </source>
</evidence>
<dbReference type="CDD" id="cd03801">
    <property type="entry name" value="GT4_PimA-like"/>
    <property type="match status" value="1"/>
</dbReference>
<keyword evidence="2" id="KW-0808">Transferase</keyword>
<evidence type="ECO:0000313" key="3">
    <source>
        <dbReference type="Proteomes" id="UP001596513"/>
    </source>
</evidence>
<dbReference type="RefSeq" id="WP_380205648.1">
    <property type="nucleotide sequence ID" value="NZ_JBHTEK010000001.1"/>
</dbReference>
<dbReference type="EMBL" id="JBHTEK010000001">
    <property type="protein sequence ID" value="MFC7670187.1"/>
    <property type="molecule type" value="Genomic_DNA"/>
</dbReference>
<protein>
    <submittedName>
        <fullName evidence="2">Glycosyltransferase family 4 protein</fullName>
        <ecNumber evidence="2">2.4.-.-</ecNumber>
    </submittedName>
</protein>
<dbReference type="Pfam" id="PF00534">
    <property type="entry name" value="Glycos_transf_1"/>
    <property type="match status" value="1"/>
</dbReference>
<dbReference type="InterPro" id="IPR001296">
    <property type="entry name" value="Glyco_trans_1"/>
</dbReference>
<dbReference type="SUPFAM" id="SSF53756">
    <property type="entry name" value="UDP-Glycosyltransferase/glycogen phosphorylase"/>
    <property type="match status" value="1"/>
</dbReference>
<accession>A0ABW2U9J9</accession>
<keyword evidence="2" id="KW-0328">Glycosyltransferase</keyword>
<sequence length="371" mass="40412">MLCLSGSWGGLELNTVRFAGWMRERGWPVQLITLPDSPIAARATEVELDVVVLRNSWKAADIPAAGRLAKILRDFGTRALIVTRNGDLGMAVLCKTLWHPTLRLVYQQHMQLGLAKRGLVHTLRYRALDAWLAPLQQPGPRGPGKTRLPADRLHVVPLGIELEKFAHVSLTQAQARTQLNLVLPPEAVLLGLIGRFDEGKGQAFVVEALAKLRGHYPQLHLLFVGESTRNEGNDYRETVLARVQELGLADAVHVRGFTLQPEVAYRALDISITASTNETYGMVTIEAMATGLPVVASATGGSLEIVDDGRTGLLFPLGDEAAFSGTIVRLLGAPELAQRLGEQAKAVALATYSHHQQCELTEKVLYALVKP</sequence>